<evidence type="ECO:0000256" key="6">
    <source>
        <dbReference type="ARBA" id="ARBA00023136"/>
    </source>
</evidence>
<feature type="transmembrane region" description="Helical" evidence="7">
    <location>
        <begin position="450"/>
        <end position="469"/>
    </location>
</feature>
<keyword evidence="4 7" id="KW-0812">Transmembrane</keyword>
<dbReference type="Pfam" id="PF04632">
    <property type="entry name" value="FUSC"/>
    <property type="match status" value="1"/>
</dbReference>
<reference evidence="8 9" key="1">
    <citation type="submission" date="2024-06" db="EMBL/GenBank/DDBJ databases">
        <title>Genomics of switchgrass bacterial isolates.</title>
        <authorList>
            <person name="Shade A."/>
        </authorList>
    </citation>
    <scope>NUCLEOTIDE SEQUENCE [LARGE SCALE GENOMIC DNA]</scope>
    <source>
        <strain evidence="8 9">PvP084</strain>
    </source>
</reference>
<dbReference type="EMBL" id="JBEPNW010000002">
    <property type="protein sequence ID" value="MET3868079.1"/>
    <property type="molecule type" value="Genomic_DNA"/>
</dbReference>
<feature type="transmembrane region" description="Helical" evidence="7">
    <location>
        <begin position="500"/>
        <end position="522"/>
    </location>
</feature>
<evidence type="ECO:0000313" key="9">
    <source>
        <dbReference type="Proteomes" id="UP001549119"/>
    </source>
</evidence>
<dbReference type="RefSeq" id="WP_209650532.1">
    <property type="nucleotide sequence ID" value="NZ_JBEPNV010000001.1"/>
</dbReference>
<evidence type="ECO:0000256" key="4">
    <source>
        <dbReference type="ARBA" id="ARBA00022692"/>
    </source>
</evidence>
<keyword evidence="3" id="KW-1003">Cell membrane</keyword>
<evidence type="ECO:0000256" key="1">
    <source>
        <dbReference type="ARBA" id="ARBA00004651"/>
    </source>
</evidence>
<keyword evidence="5 7" id="KW-1133">Transmembrane helix</keyword>
<comment type="subcellular location">
    <subcellularLocation>
        <location evidence="1">Cell membrane</location>
        <topology evidence="1">Multi-pass membrane protein</topology>
    </subcellularLocation>
</comment>
<dbReference type="InterPro" id="IPR006726">
    <property type="entry name" value="PHBA_efflux_AaeB/fusaric-R"/>
</dbReference>
<evidence type="ECO:0000313" key="8">
    <source>
        <dbReference type="EMBL" id="MET3868079.1"/>
    </source>
</evidence>
<feature type="transmembrane region" description="Helical" evidence="7">
    <location>
        <begin position="422"/>
        <end position="444"/>
    </location>
</feature>
<keyword evidence="6 7" id="KW-0472">Membrane</keyword>
<accession>A0ABV2NNH5</accession>
<keyword evidence="2" id="KW-0813">Transport</keyword>
<feature type="transmembrane region" description="Helical" evidence="7">
    <location>
        <begin position="81"/>
        <end position="100"/>
    </location>
</feature>
<organism evidence="8 9">
    <name type="scientific">Methylobacterium radiotolerans</name>
    <dbReference type="NCBI Taxonomy" id="31998"/>
    <lineage>
        <taxon>Bacteria</taxon>
        <taxon>Pseudomonadati</taxon>
        <taxon>Pseudomonadota</taxon>
        <taxon>Alphaproteobacteria</taxon>
        <taxon>Hyphomicrobiales</taxon>
        <taxon>Methylobacteriaceae</taxon>
        <taxon>Methylobacterium</taxon>
    </lineage>
</organism>
<name>A0ABV2NNH5_9HYPH</name>
<gene>
    <name evidence="8" type="ORF">ABIC20_005388</name>
</gene>
<feature type="transmembrane region" description="Helical" evidence="7">
    <location>
        <begin position="144"/>
        <end position="167"/>
    </location>
</feature>
<evidence type="ECO:0000256" key="3">
    <source>
        <dbReference type="ARBA" id="ARBA00022475"/>
    </source>
</evidence>
<proteinExistence type="predicted"/>
<evidence type="ECO:0000256" key="5">
    <source>
        <dbReference type="ARBA" id="ARBA00022989"/>
    </source>
</evidence>
<feature type="transmembrane region" description="Helical" evidence="7">
    <location>
        <begin position="370"/>
        <end position="392"/>
    </location>
</feature>
<comment type="caution">
    <text evidence="8">The sequence shown here is derived from an EMBL/GenBank/DDBJ whole genome shotgun (WGS) entry which is preliminary data.</text>
</comment>
<evidence type="ECO:0000256" key="7">
    <source>
        <dbReference type="SAM" id="Phobius"/>
    </source>
</evidence>
<feature type="transmembrane region" description="Helical" evidence="7">
    <location>
        <begin position="107"/>
        <end position="124"/>
    </location>
</feature>
<dbReference type="Proteomes" id="UP001549119">
    <property type="component" value="Unassembled WGS sequence"/>
</dbReference>
<sequence length="690" mass="71882">MILPGWRDWAFALKTYAAAMLALFLALWIDLPRPYWALGTVYITSQVLSGATRAKAVYRVCGTALGAAVSVVLVPNLVNEPILLSLAVALWVALCLYVSLLDRTPASYLPMLAGYTAALIGFPAVDDPGAIFDTAVARAEEISLGIVCASLAATLILPQSAAPLIVARLDHWSAEARAWIRSALAAARAPEAAGPSQGRRLRLASDALGLDALGLALRNEASGAERAAEAFAPLRQHMLMVLPIVAAVADRVAALEQAGALPARVRAFLSDLAVWLNDETGDGAGDGAGDPDRAARLRGRIDGFEPALGRAPDWNTLLLASLAVRLRDVIDLRQDLRALRGHLAAGTAPRAPLAFAYTARVRSIRHRDHGLAAFSAFGVFVGLLVCCAIWIATGWPDGSAAPMMGAVACCLFAAQDDPAPQILSFTNSAIVGALGAALYLFAVLPLATSFEMLALALAPALILCGLMMTQPRTTPMGMGAALNGATLLALQNGYSGDFAPFANGVIASVVGMWVGAVVTRLIRSVGAGRSARRLVQINRQSLAAAAAGRGAGHGLELAALMLDRVGLIAPRLASLPADMSASVGDLLADVRVGINLVEVRRVRRRLTGPARSAVDRVLALAARQLRGRIGRPDSALLAALDDGLDAVAGAAPSPERRAALIGLTGLRRGLFPDAPAYRAAPALPDREMAA</sequence>
<protein>
    <submittedName>
        <fullName evidence="8">Membrane protein YccC</fullName>
    </submittedName>
</protein>
<keyword evidence="9" id="KW-1185">Reference proteome</keyword>
<feature type="transmembrane region" description="Helical" evidence="7">
    <location>
        <begin position="9"/>
        <end position="29"/>
    </location>
</feature>
<feature type="transmembrane region" description="Helical" evidence="7">
    <location>
        <begin position="56"/>
        <end position="75"/>
    </location>
</feature>
<evidence type="ECO:0000256" key="2">
    <source>
        <dbReference type="ARBA" id="ARBA00022448"/>
    </source>
</evidence>
<dbReference type="PANTHER" id="PTHR30509:SF9">
    <property type="entry name" value="MULTIDRUG RESISTANCE PROTEIN MDTO"/>
    <property type="match status" value="1"/>
</dbReference>
<dbReference type="PANTHER" id="PTHR30509">
    <property type="entry name" value="P-HYDROXYBENZOIC ACID EFFLUX PUMP SUBUNIT-RELATED"/>
    <property type="match status" value="1"/>
</dbReference>